<keyword evidence="2" id="KW-1185">Reference proteome</keyword>
<comment type="caution">
    <text evidence="1">The sequence shown here is derived from an EMBL/GenBank/DDBJ whole genome shotgun (WGS) entry which is preliminary data.</text>
</comment>
<dbReference type="InterPro" id="IPR036390">
    <property type="entry name" value="WH_DNA-bd_sf"/>
</dbReference>
<gene>
    <name evidence="1" type="ORF">Raf01_56150</name>
</gene>
<dbReference type="SUPFAM" id="SSF46785">
    <property type="entry name" value="Winged helix' DNA-binding domain"/>
    <property type="match status" value="1"/>
</dbReference>
<dbReference type="InterPro" id="IPR036388">
    <property type="entry name" value="WH-like_DNA-bd_sf"/>
</dbReference>
<dbReference type="InterPro" id="IPR011991">
    <property type="entry name" value="ArsR-like_HTH"/>
</dbReference>
<dbReference type="CDD" id="cd00090">
    <property type="entry name" value="HTH_ARSR"/>
    <property type="match status" value="1"/>
</dbReference>
<dbReference type="AlphaFoldDB" id="A0A8J3VTF3"/>
<name>A0A8J3VTF3_9ACTN</name>
<dbReference type="Proteomes" id="UP000642748">
    <property type="component" value="Unassembled WGS sequence"/>
</dbReference>
<dbReference type="Gene3D" id="1.10.10.10">
    <property type="entry name" value="Winged helix-like DNA-binding domain superfamily/Winged helix DNA-binding domain"/>
    <property type="match status" value="1"/>
</dbReference>
<accession>A0A8J3VTF3</accession>
<proteinExistence type="predicted"/>
<evidence type="ECO:0000313" key="2">
    <source>
        <dbReference type="Proteomes" id="UP000642748"/>
    </source>
</evidence>
<dbReference type="RefSeq" id="WP_203921001.1">
    <property type="nucleotide sequence ID" value="NZ_BONZ01000055.1"/>
</dbReference>
<reference evidence="1" key="1">
    <citation type="submission" date="2021-01" db="EMBL/GenBank/DDBJ databases">
        <title>Whole genome shotgun sequence of Rugosimonospora africana NBRC 104875.</title>
        <authorList>
            <person name="Komaki H."/>
            <person name="Tamura T."/>
        </authorList>
    </citation>
    <scope>NUCLEOTIDE SEQUENCE</scope>
    <source>
        <strain evidence="1">NBRC 104875</strain>
    </source>
</reference>
<dbReference type="EMBL" id="BONZ01000055">
    <property type="protein sequence ID" value="GIH17443.1"/>
    <property type="molecule type" value="Genomic_DNA"/>
</dbReference>
<organism evidence="1 2">
    <name type="scientific">Rugosimonospora africana</name>
    <dbReference type="NCBI Taxonomy" id="556532"/>
    <lineage>
        <taxon>Bacteria</taxon>
        <taxon>Bacillati</taxon>
        <taxon>Actinomycetota</taxon>
        <taxon>Actinomycetes</taxon>
        <taxon>Micromonosporales</taxon>
        <taxon>Micromonosporaceae</taxon>
        <taxon>Rugosimonospora</taxon>
    </lineage>
</organism>
<sequence>MSAEQPQPRRIDDPEVLKGLAQPIRQRLYRLLSQIGPATSGTLAKRVNGDPGLISYHLRELARRGFIEDVPELARDRRERWWRTVQGSTTWAWRDFPTPEGQAVASAVKGQMVADEFARLHRYEQSRESWSEAWQDAATSSDSFLRLTPAELEQVSAELLEVLQRWSRHGRQASERIDQSETADSGESREHVFLFFHAFPERP</sequence>
<dbReference type="Pfam" id="PF12840">
    <property type="entry name" value="HTH_20"/>
    <property type="match status" value="1"/>
</dbReference>
<evidence type="ECO:0000313" key="1">
    <source>
        <dbReference type="EMBL" id="GIH17443.1"/>
    </source>
</evidence>
<protein>
    <submittedName>
        <fullName evidence="1">Transcriptional regulator</fullName>
    </submittedName>
</protein>